<evidence type="ECO:0000259" key="2">
    <source>
        <dbReference type="PROSITE" id="PS50076"/>
    </source>
</evidence>
<feature type="chain" id="PRO_5044749960" description="J domain-containing protein" evidence="1">
    <location>
        <begin position="25"/>
        <end position="281"/>
    </location>
</feature>
<feature type="signal peptide" evidence="1">
    <location>
        <begin position="1"/>
        <end position="24"/>
    </location>
</feature>
<dbReference type="CDD" id="cd06257">
    <property type="entry name" value="DnaJ"/>
    <property type="match status" value="1"/>
</dbReference>
<keyword evidence="1" id="KW-0732">Signal</keyword>
<organism evidence="3 4">
    <name type="scientific">Riccia fluitans</name>
    <dbReference type="NCBI Taxonomy" id="41844"/>
    <lineage>
        <taxon>Eukaryota</taxon>
        <taxon>Viridiplantae</taxon>
        <taxon>Streptophyta</taxon>
        <taxon>Embryophyta</taxon>
        <taxon>Marchantiophyta</taxon>
        <taxon>Marchantiopsida</taxon>
        <taxon>Marchantiidae</taxon>
        <taxon>Marchantiales</taxon>
        <taxon>Ricciaceae</taxon>
        <taxon>Riccia</taxon>
    </lineage>
</organism>
<comment type="caution">
    <text evidence="3">The sequence shown here is derived from an EMBL/GenBank/DDBJ whole genome shotgun (WGS) entry which is preliminary data.</text>
</comment>
<dbReference type="InterPro" id="IPR036869">
    <property type="entry name" value="J_dom_sf"/>
</dbReference>
<dbReference type="Proteomes" id="UP001605036">
    <property type="component" value="Unassembled WGS sequence"/>
</dbReference>
<dbReference type="InterPro" id="IPR001623">
    <property type="entry name" value="DnaJ_domain"/>
</dbReference>
<evidence type="ECO:0000256" key="1">
    <source>
        <dbReference type="SAM" id="SignalP"/>
    </source>
</evidence>
<dbReference type="AlphaFoldDB" id="A0ABD1ZSL6"/>
<protein>
    <recommendedName>
        <fullName evidence="2">J domain-containing protein</fullName>
    </recommendedName>
</protein>
<dbReference type="InterPro" id="IPR018253">
    <property type="entry name" value="DnaJ_domain_CS"/>
</dbReference>
<evidence type="ECO:0000313" key="4">
    <source>
        <dbReference type="Proteomes" id="UP001605036"/>
    </source>
</evidence>
<reference evidence="3 4" key="1">
    <citation type="submission" date="2024-09" db="EMBL/GenBank/DDBJ databases">
        <title>Chromosome-scale assembly of Riccia fluitans.</title>
        <authorList>
            <person name="Paukszto L."/>
            <person name="Sawicki J."/>
            <person name="Karawczyk K."/>
            <person name="Piernik-Szablinska J."/>
            <person name="Szczecinska M."/>
            <person name="Mazdziarz M."/>
        </authorList>
    </citation>
    <scope>NUCLEOTIDE SEQUENCE [LARGE SCALE GENOMIC DNA]</scope>
    <source>
        <strain evidence="3">Rf_01</strain>
        <tissue evidence="3">Aerial parts of the thallus</tissue>
    </source>
</reference>
<dbReference type="PROSITE" id="PS00636">
    <property type="entry name" value="DNAJ_1"/>
    <property type="match status" value="1"/>
</dbReference>
<evidence type="ECO:0000313" key="3">
    <source>
        <dbReference type="EMBL" id="KAL2653936.1"/>
    </source>
</evidence>
<accession>A0ABD1ZSL6</accession>
<dbReference type="PRINTS" id="PR00625">
    <property type="entry name" value="JDOMAIN"/>
</dbReference>
<dbReference type="Pfam" id="PF00226">
    <property type="entry name" value="DnaJ"/>
    <property type="match status" value="1"/>
</dbReference>
<dbReference type="InterPro" id="IPR050817">
    <property type="entry name" value="DjlA_DnaK_co-chaperone"/>
</dbReference>
<dbReference type="PROSITE" id="PS50076">
    <property type="entry name" value="DNAJ_2"/>
    <property type="match status" value="1"/>
</dbReference>
<gene>
    <name evidence="3" type="ORF">R1flu_022064</name>
</gene>
<dbReference type="EMBL" id="JBHFFA010000001">
    <property type="protein sequence ID" value="KAL2653936.1"/>
    <property type="molecule type" value="Genomic_DNA"/>
</dbReference>
<dbReference type="SUPFAM" id="SSF46565">
    <property type="entry name" value="Chaperone J-domain"/>
    <property type="match status" value="1"/>
</dbReference>
<sequence length="281" mass="32568">MAVCRVWYHRWSVVSSICLAAASAVGPRNHGAQSRTLCRSVKVYALLPSQSAVSKLHRDWKNPADATSRSGARRTFSVKAAASDWKEEVSPYDTLGLTRDVDEDEIKSSYRKMAKLFHPDVYDESKDLLEDGETAESKFIRIQAAYELLMDPDQRRQYDLDHRVNPLQASRAWMDWVMKKKKAFEQRGDMAASVWAEQQQREMNLKARRLSRHKVDPEEERRILAKERNASQKNFQTTVNRHTLVLKKRELNRRRADEEAKKKLVQQLLAAEGLELEDEKL</sequence>
<dbReference type="SMART" id="SM00271">
    <property type="entry name" value="DnaJ"/>
    <property type="match status" value="1"/>
</dbReference>
<name>A0ABD1ZSL6_9MARC</name>
<proteinExistence type="predicted"/>
<keyword evidence="4" id="KW-1185">Reference proteome</keyword>
<dbReference type="PANTHER" id="PTHR24074">
    <property type="entry name" value="CO-CHAPERONE PROTEIN DJLA"/>
    <property type="match status" value="1"/>
</dbReference>
<dbReference type="Gene3D" id="1.10.287.110">
    <property type="entry name" value="DnaJ domain"/>
    <property type="match status" value="1"/>
</dbReference>
<feature type="domain" description="J" evidence="2">
    <location>
        <begin position="90"/>
        <end position="162"/>
    </location>
</feature>